<evidence type="ECO:0000256" key="1">
    <source>
        <dbReference type="SAM" id="MobiDB-lite"/>
    </source>
</evidence>
<dbReference type="SUPFAM" id="SSF63829">
    <property type="entry name" value="Calcium-dependent phosphotriesterase"/>
    <property type="match status" value="1"/>
</dbReference>
<dbReference type="Gene3D" id="2.130.10.10">
    <property type="entry name" value="YVTN repeat-like/Quinoprotein amine dehydrogenase"/>
    <property type="match status" value="1"/>
</dbReference>
<organism evidence="3 4">
    <name type="scientific">Tahibacter amnicola</name>
    <dbReference type="NCBI Taxonomy" id="2976241"/>
    <lineage>
        <taxon>Bacteria</taxon>
        <taxon>Pseudomonadati</taxon>
        <taxon>Pseudomonadota</taxon>
        <taxon>Gammaproteobacteria</taxon>
        <taxon>Lysobacterales</taxon>
        <taxon>Rhodanobacteraceae</taxon>
        <taxon>Tahibacter</taxon>
    </lineage>
</organism>
<protein>
    <recommendedName>
        <fullName evidence="5">DNA-binding beta-propeller fold protein YncE</fullName>
    </recommendedName>
</protein>
<sequence>MKVQALVFALMISGFAGTTQAADQAAAPAAAAPSASADDPMARAAKLTEQEIKSSSNREALGQLAGLYNGKDVERFIWTLERLVELTPNSGELRMQLAGLYAALEDKSKVYDILIRMQAQGFAYDLAKDPRFEKAHGTQVWDYLVKNFEANARPFGEGSVAFELPKGDHLYETLAWDPVRKKFLVGSARDGAVVIADDKGQVTEFIKPDAASGLWSVLDLKVDAENDALWVASAGLRLFKGYNADVVGRAQVLKYKLSTGKLLATYAPEDGNKGHIFTALAVAKGGRVYVADGSLKEIYAVEGDKLKRIAGNQRLSGIRGLAVTDDGKTLYFADPSLGIFGIDLASSKPFAVVHSPERLVVGGIDGMYWYDGCLVIIQRDMVPRRVMRLKLTPDGQKITAVMPLQANHAAFTSPSVGTVAGNSLYFVANSQKALYDSHGVLRDEKLLEPVRIFKNDLRFAWDQPGIPGGPAPIPVQKGDGSVTPPGGQ</sequence>
<name>A0ABY6BD69_9GAMM</name>
<feature type="signal peptide" evidence="2">
    <location>
        <begin position="1"/>
        <end position="21"/>
    </location>
</feature>
<feature type="region of interest" description="Disordered" evidence="1">
    <location>
        <begin position="464"/>
        <end position="488"/>
    </location>
</feature>
<dbReference type="InterPro" id="IPR015943">
    <property type="entry name" value="WD40/YVTN_repeat-like_dom_sf"/>
</dbReference>
<gene>
    <name evidence="3" type="ORF">N4264_22505</name>
</gene>
<keyword evidence="2" id="KW-0732">Signal</keyword>
<feature type="chain" id="PRO_5045818554" description="DNA-binding beta-propeller fold protein YncE" evidence="2">
    <location>
        <begin position="22"/>
        <end position="488"/>
    </location>
</feature>
<reference evidence="3" key="1">
    <citation type="submission" date="2022-09" db="EMBL/GenBank/DDBJ databases">
        <title>Tahibacter sp. nov., isolated from a fresh water.</title>
        <authorList>
            <person name="Baek J.H."/>
            <person name="Lee J.K."/>
            <person name="Kim J.M."/>
            <person name="Jeon C.O."/>
        </authorList>
    </citation>
    <scope>NUCLEOTIDE SEQUENCE</scope>
    <source>
        <strain evidence="3">W38</strain>
    </source>
</reference>
<evidence type="ECO:0008006" key="5">
    <source>
        <dbReference type="Google" id="ProtNLM"/>
    </source>
</evidence>
<evidence type="ECO:0000313" key="3">
    <source>
        <dbReference type="EMBL" id="UXI67477.1"/>
    </source>
</evidence>
<evidence type="ECO:0000256" key="2">
    <source>
        <dbReference type="SAM" id="SignalP"/>
    </source>
</evidence>
<evidence type="ECO:0000313" key="4">
    <source>
        <dbReference type="Proteomes" id="UP001064632"/>
    </source>
</evidence>
<proteinExistence type="predicted"/>
<dbReference type="EMBL" id="CP104694">
    <property type="protein sequence ID" value="UXI67477.1"/>
    <property type="molecule type" value="Genomic_DNA"/>
</dbReference>
<dbReference type="RefSeq" id="WP_261694447.1">
    <property type="nucleotide sequence ID" value="NZ_CP104694.1"/>
</dbReference>
<accession>A0ABY6BD69</accession>
<dbReference type="Proteomes" id="UP001064632">
    <property type="component" value="Chromosome"/>
</dbReference>
<keyword evidence="4" id="KW-1185">Reference proteome</keyword>